<keyword evidence="1" id="KW-0812">Transmembrane</keyword>
<dbReference type="Proteomes" id="UP001163293">
    <property type="component" value="Chromosome"/>
</dbReference>
<name>A0AAX3ELW8_PAEUR</name>
<dbReference type="GeneID" id="79882463"/>
<dbReference type="AlphaFoldDB" id="A0AAX3ELW8"/>
<evidence type="ECO:0000313" key="2">
    <source>
        <dbReference type="EMBL" id="UYV98077.1"/>
    </source>
</evidence>
<keyword evidence="1" id="KW-0472">Membrane</keyword>
<keyword evidence="1" id="KW-1133">Transmembrane helix</keyword>
<dbReference type="RefSeq" id="WP_164888680.1">
    <property type="nucleotide sequence ID" value="NZ_BDMH01000006.1"/>
</dbReference>
<gene>
    <name evidence="2" type="ORF">NL394_02200</name>
</gene>
<evidence type="ECO:0000256" key="1">
    <source>
        <dbReference type="SAM" id="Phobius"/>
    </source>
</evidence>
<sequence>MEVEATMWAEVFSVVVAWLTVVGLLIARVPKPPSLLEDAPVDVEPGEESARIPRADA</sequence>
<feature type="transmembrane region" description="Helical" evidence="1">
    <location>
        <begin position="6"/>
        <end position="27"/>
    </location>
</feature>
<reference evidence="2" key="1">
    <citation type="submission" date="2022-07" db="EMBL/GenBank/DDBJ databases">
        <authorList>
            <person name="Wu T."/>
        </authorList>
    </citation>
    <scope>NUCLEOTIDE SEQUENCE</scope>
    <source>
        <strain evidence="2">SD-1</strain>
    </source>
</reference>
<proteinExistence type="predicted"/>
<dbReference type="EMBL" id="CP101185">
    <property type="protein sequence ID" value="UYV98077.1"/>
    <property type="molecule type" value="Genomic_DNA"/>
</dbReference>
<organism evidence="2 3">
    <name type="scientific">Paenarthrobacter ureafaciens</name>
    <dbReference type="NCBI Taxonomy" id="37931"/>
    <lineage>
        <taxon>Bacteria</taxon>
        <taxon>Bacillati</taxon>
        <taxon>Actinomycetota</taxon>
        <taxon>Actinomycetes</taxon>
        <taxon>Micrococcales</taxon>
        <taxon>Micrococcaceae</taxon>
        <taxon>Paenarthrobacter</taxon>
    </lineage>
</organism>
<keyword evidence="3" id="KW-1185">Reference proteome</keyword>
<protein>
    <submittedName>
        <fullName evidence="2">Uncharacterized protein</fullName>
    </submittedName>
</protein>
<evidence type="ECO:0000313" key="3">
    <source>
        <dbReference type="Proteomes" id="UP001163293"/>
    </source>
</evidence>
<accession>A0AAX3ELW8</accession>